<feature type="transmembrane region" description="Helical" evidence="1">
    <location>
        <begin position="66"/>
        <end position="82"/>
    </location>
</feature>
<keyword evidence="1" id="KW-0812">Transmembrane</keyword>
<sequence>MIRMRHTAGEAASQRPTIIRFGIRMHVDVWHNSKKIGLLTTAPSIGSLLSPLWASCIEARNRLKPFAVIPGLIARLLLMIPVMEASMLNYMFPLFIVMLGITLFGETSPCKSRTC</sequence>
<evidence type="ECO:0000256" key="1">
    <source>
        <dbReference type="SAM" id="Phobius"/>
    </source>
</evidence>
<protein>
    <submittedName>
        <fullName evidence="2">Uncharacterized protein</fullName>
    </submittedName>
</protein>
<proteinExistence type="predicted"/>
<dbReference type="Proteomes" id="UP000612456">
    <property type="component" value="Unassembled WGS sequence"/>
</dbReference>
<comment type="caution">
    <text evidence="2">The sequence shown here is derived from an EMBL/GenBank/DDBJ whole genome shotgun (WGS) entry which is preliminary data.</text>
</comment>
<gene>
    <name evidence="2" type="ORF">GCM10010911_06870</name>
</gene>
<reference evidence="2" key="2">
    <citation type="submission" date="2020-09" db="EMBL/GenBank/DDBJ databases">
        <authorList>
            <person name="Sun Q."/>
            <person name="Zhou Y."/>
        </authorList>
    </citation>
    <scope>NUCLEOTIDE SEQUENCE</scope>
    <source>
        <strain evidence="2">CGMCC 1.15178</strain>
    </source>
</reference>
<keyword evidence="1" id="KW-0472">Membrane</keyword>
<keyword evidence="1" id="KW-1133">Transmembrane helix</keyword>
<accession>A0A916YMF7</accession>
<dbReference type="AlphaFoldDB" id="A0A916YMF7"/>
<name>A0A916YMF7_9BACL</name>
<evidence type="ECO:0000313" key="2">
    <source>
        <dbReference type="EMBL" id="GGD51915.1"/>
    </source>
</evidence>
<organism evidence="2 3">
    <name type="scientific">Paenibacillus nasutitermitis</name>
    <dbReference type="NCBI Taxonomy" id="1652958"/>
    <lineage>
        <taxon>Bacteria</taxon>
        <taxon>Bacillati</taxon>
        <taxon>Bacillota</taxon>
        <taxon>Bacilli</taxon>
        <taxon>Bacillales</taxon>
        <taxon>Paenibacillaceae</taxon>
        <taxon>Paenibacillus</taxon>
    </lineage>
</organism>
<keyword evidence="3" id="KW-1185">Reference proteome</keyword>
<evidence type="ECO:0000313" key="3">
    <source>
        <dbReference type="Proteomes" id="UP000612456"/>
    </source>
</evidence>
<reference evidence="2" key="1">
    <citation type="journal article" date="2014" name="Int. J. Syst. Evol. Microbiol.">
        <title>Complete genome sequence of Corynebacterium casei LMG S-19264T (=DSM 44701T), isolated from a smear-ripened cheese.</title>
        <authorList>
            <consortium name="US DOE Joint Genome Institute (JGI-PGF)"/>
            <person name="Walter F."/>
            <person name="Albersmeier A."/>
            <person name="Kalinowski J."/>
            <person name="Ruckert C."/>
        </authorList>
    </citation>
    <scope>NUCLEOTIDE SEQUENCE</scope>
    <source>
        <strain evidence="2">CGMCC 1.15178</strain>
    </source>
</reference>
<dbReference type="EMBL" id="BMHP01000001">
    <property type="protein sequence ID" value="GGD51915.1"/>
    <property type="molecule type" value="Genomic_DNA"/>
</dbReference>
<feature type="transmembrane region" description="Helical" evidence="1">
    <location>
        <begin position="88"/>
        <end position="105"/>
    </location>
</feature>